<evidence type="ECO:0000313" key="1">
    <source>
        <dbReference type="EMBL" id="EZG43711.1"/>
    </source>
</evidence>
<accession>A0A023AYH2</accession>
<sequence>MRTPKASNSQRGGAELLAALVTSEGLRPEVGQELGVRFLTLAVNGDGFVWALALAPEEDLQKYDIALEATAMSPSDQLNPDADWPVWCDNLFEGVTRLKLFSVPGHPAQYTKAVICNNLTTFLNQKEPLDEDIRETIFWELFGRGEGEQHPQDTGDVKFHVFASRKLDSGDSELVGKVLEEWAPVVRRATANCVTRWGLRCYSYCSKPRPHIRWPLHTNLFSKKQVACFAAASLVVTTWAFIDDFASRP</sequence>
<name>A0A023AYH2_GRENI</name>
<dbReference type="Proteomes" id="UP000019763">
    <property type="component" value="Unassembled WGS sequence"/>
</dbReference>
<dbReference type="VEuPathDB" id="CryptoDB:GNI_161380"/>
<comment type="caution">
    <text evidence="1">The sequence shown here is derived from an EMBL/GenBank/DDBJ whole genome shotgun (WGS) entry which is preliminary data.</text>
</comment>
<dbReference type="EMBL" id="AFNH02001202">
    <property type="protein sequence ID" value="EZG43711.1"/>
    <property type="molecule type" value="Genomic_DNA"/>
</dbReference>
<proteinExistence type="predicted"/>
<dbReference type="AlphaFoldDB" id="A0A023AYH2"/>
<dbReference type="GeneID" id="22915601"/>
<gene>
    <name evidence="1" type="ORF">GNI_161380</name>
</gene>
<protein>
    <submittedName>
        <fullName evidence="1">Uncharacterized protein</fullName>
    </submittedName>
</protein>
<organism evidence="1 2">
    <name type="scientific">Gregarina niphandrodes</name>
    <name type="common">Septate eugregarine</name>
    <dbReference type="NCBI Taxonomy" id="110365"/>
    <lineage>
        <taxon>Eukaryota</taxon>
        <taxon>Sar</taxon>
        <taxon>Alveolata</taxon>
        <taxon>Apicomplexa</taxon>
        <taxon>Conoidasida</taxon>
        <taxon>Gregarinasina</taxon>
        <taxon>Eugregarinorida</taxon>
        <taxon>Gregarinidae</taxon>
        <taxon>Gregarina</taxon>
    </lineage>
</organism>
<evidence type="ECO:0000313" key="2">
    <source>
        <dbReference type="Proteomes" id="UP000019763"/>
    </source>
</evidence>
<keyword evidence="2" id="KW-1185">Reference proteome</keyword>
<reference evidence="1" key="1">
    <citation type="submission" date="2013-12" db="EMBL/GenBank/DDBJ databases">
        <authorList>
            <person name="Omoto C.K."/>
            <person name="Sibley D."/>
            <person name="Venepally P."/>
            <person name="Hadjithomas M."/>
            <person name="Karamycheva S."/>
            <person name="Brunk B."/>
            <person name="Roos D."/>
            <person name="Caler E."/>
            <person name="Lorenzi H."/>
        </authorList>
    </citation>
    <scope>NUCLEOTIDE SEQUENCE</scope>
</reference>
<dbReference type="RefSeq" id="XP_011133060.1">
    <property type="nucleotide sequence ID" value="XM_011134758.1"/>
</dbReference>